<sequence length="59" mass="6510">MEDSGPPGKPPHGNDGRQSLLSCFIFKAASRKKHKAGISKMQQQCRHFKAAGITFKKIL</sequence>
<name>A0A651DSK5_9BACI</name>
<reference evidence="1" key="1">
    <citation type="submission" date="2018-10" db="EMBL/GenBank/DDBJ databases">
        <title>Metagenomes of soda lake microbial mats from the interior of British Columbia, Canada.</title>
        <authorList>
            <person name="Zorz J.K."/>
            <person name="Sharp C."/>
            <person name="Kleiner M."/>
            <person name="Dong X."/>
            <person name="Strous M."/>
        </authorList>
    </citation>
    <scope>NUCLEOTIDE SEQUENCE</scope>
    <source>
        <strain evidence="1">LCM1.Bin51</strain>
    </source>
</reference>
<gene>
    <name evidence="1" type="ORF">EA344_08670</name>
</gene>
<comment type="caution">
    <text evidence="1">The sequence shown here is derived from an EMBL/GenBank/DDBJ whole genome shotgun (WGS) entry which is preliminary data.</text>
</comment>
<protein>
    <submittedName>
        <fullName evidence="1">Uncharacterized protein</fullName>
    </submittedName>
</protein>
<dbReference type="EMBL" id="REBZ01000122">
    <property type="protein sequence ID" value="TVP83718.1"/>
    <property type="molecule type" value="Genomic_DNA"/>
</dbReference>
<dbReference type="AlphaFoldDB" id="A0A651DSK5"/>
<accession>A0A651DSK5</accession>
<organism evidence="1">
    <name type="scientific">Alkalicoccus sp</name>
    <dbReference type="NCBI Taxonomy" id="2005376"/>
    <lineage>
        <taxon>Bacteria</taxon>
        <taxon>Bacillati</taxon>
        <taxon>Bacillota</taxon>
        <taxon>Bacilli</taxon>
        <taxon>Bacillales</taxon>
        <taxon>Bacillaceae</taxon>
        <taxon>Alkalicoccus</taxon>
    </lineage>
</organism>
<proteinExistence type="predicted"/>
<evidence type="ECO:0000313" key="1">
    <source>
        <dbReference type="EMBL" id="TVP83718.1"/>
    </source>
</evidence>